<protein>
    <submittedName>
        <fullName evidence="2">Uncharacterized protein</fullName>
    </submittedName>
</protein>
<name>A0A6C0KF71_9ZZZZ</name>
<reference evidence="2" key="1">
    <citation type="journal article" date="2020" name="Nature">
        <title>Giant virus diversity and host interactions through global metagenomics.</title>
        <authorList>
            <person name="Schulz F."/>
            <person name="Roux S."/>
            <person name="Paez-Espino D."/>
            <person name="Jungbluth S."/>
            <person name="Walsh D.A."/>
            <person name="Denef V.J."/>
            <person name="McMahon K.D."/>
            <person name="Konstantinidis K.T."/>
            <person name="Eloe-Fadrosh E.A."/>
            <person name="Kyrpides N.C."/>
            <person name="Woyke T."/>
        </authorList>
    </citation>
    <scope>NUCLEOTIDE SEQUENCE</scope>
    <source>
        <strain evidence="2">GVMAG-S-3300010158-109</strain>
    </source>
</reference>
<accession>A0A6C0KF71</accession>
<evidence type="ECO:0000313" key="2">
    <source>
        <dbReference type="EMBL" id="QHU15851.1"/>
    </source>
</evidence>
<evidence type="ECO:0000256" key="1">
    <source>
        <dbReference type="SAM" id="MobiDB-lite"/>
    </source>
</evidence>
<dbReference type="AlphaFoldDB" id="A0A6C0KF71"/>
<dbReference type="EMBL" id="MN740868">
    <property type="protein sequence ID" value="QHU15851.1"/>
    <property type="molecule type" value="Genomic_DNA"/>
</dbReference>
<sequence>MSEWSPTQIMLARMDEKITYLRDRLYKRKLAGKVDEKTEPLQTELKQLIGERDSKLKQLRKERIDKLKELREKDRPYESTLLNMTVDFKGSVGDAQAYMKEKGYIPMKVYSYREKVWYASHPDKIMKEMSIQDWPITRSMKKQQEDNAKAYGFAGKSIRKVKKSTRKVKKSPRKTGKSPRKVKKSPRKVKKSNKKNRRSTRK</sequence>
<feature type="region of interest" description="Disordered" evidence="1">
    <location>
        <begin position="149"/>
        <end position="202"/>
    </location>
</feature>
<organism evidence="2">
    <name type="scientific">viral metagenome</name>
    <dbReference type="NCBI Taxonomy" id="1070528"/>
    <lineage>
        <taxon>unclassified sequences</taxon>
        <taxon>metagenomes</taxon>
        <taxon>organismal metagenomes</taxon>
    </lineage>
</organism>
<feature type="compositionally biased region" description="Basic residues" evidence="1">
    <location>
        <begin position="157"/>
        <end position="202"/>
    </location>
</feature>
<proteinExistence type="predicted"/>